<dbReference type="STRING" id="555778.Hneap_0006"/>
<keyword evidence="6" id="KW-0479">Metal-binding</keyword>
<comment type="catalytic activity">
    <reaction evidence="1">
        <text>S-ubiquitinyl-[E2 ubiquitin-conjugating enzyme]-L-cysteine + [acceptor protein]-L-lysine = [E2 ubiquitin-conjugating enzyme]-L-cysteine + N(6)-ubiquitinyl-[acceptor protein]-L-lysine.</text>
        <dbReference type="EC" id="2.3.2.27"/>
    </reaction>
</comment>
<gene>
    <name evidence="13" type="ordered locus">Hneap_0006</name>
</gene>
<dbReference type="PROSITE" id="PS00018">
    <property type="entry name" value="EF_HAND_1"/>
    <property type="match status" value="1"/>
</dbReference>
<evidence type="ECO:0000256" key="1">
    <source>
        <dbReference type="ARBA" id="ARBA00000900"/>
    </source>
</evidence>
<keyword evidence="4" id="KW-0808">Transferase</keyword>
<evidence type="ECO:0000256" key="6">
    <source>
        <dbReference type="ARBA" id="ARBA00022723"/>
    </source>
</evidence>
<evidence type="ECO:0000256" key="9">
    <source>
        <dbReference type="ARBA" id="ARBA00022833"/>
    </source>
</evidence>
<evidence type="ECO:0000259" key="12">
    <source>
        <dbReference type="Pfam" id="PF12483"/>
    </source>
</evidence>
<sequence>MAWYAHWVGSLDDNGYHFLLVGLILLTLILLVAGIWFVRRTYWIINTPTSNIVSAHQGYIEIEGITKNIDASPLVSPLTGTACVWYWVSVEHREQSFGESKRSDWRRIYQHESDNLIAVEDATGECLVDPESASIRPNMRRQWYGATERPSGVTNSVGGHFFGDYRYTEKLLLPHRNLYVLGWFKTIAHDPYVVENESVASLLRAWKHDPQMMKTFDLDGNGSIDSKEWDQAREAGRQQIQAQQVKELERPQQTHLITANPQSRRPYIISADDQTVLAKRFRRWGYLLWASSVLAFFFWVSAYYVRP</sequence>
<protein>
    <recommendedName>
        <fullName evidence="3">RING-type E3 ubiquitin transferase</fullName>
        <ecNumber evidence="3">2.3.2.27</ecNumber>
    </recommendedName>
</protein>
<evidence type="ECO:0000256" key="11">
    <source>
        <dbReference type="ARBA" id="ARBA00023136"/>
    </source>
</evidence>
<evidence type="ECO:0000256" key="7">
    <source>
        <dbReference type="ARBA" id="ARBA00022771"/>
    </source>
</evidence>
<evidence type="ECO:0000256" key="3">
    <source>
        <dbReference type="ARBA" id="ARBA00012483"/>
    </source>
</evidence>
<keyword evidence="8" id="KW-0833">Ubl conjugation pathway</keyword>
<keyword evidence="11" id="KW-0472">Membrane</keyword>
<dbReference type="eggNOG" id="ENOG50310D6">
    <property type="taxonomic scope" value="Bacteria"/>
</dbReference>
<keyword evidence="14" id="KW-1185">Reference proteome</keyword>
<evidence type="ECO:0000256" key="10">
    <source>
        <dbReference type="ARBA" id="ARBA00022989"/>
    </source>
</evidence>
<dbReference type="GO" id="GO:0061630">
    <property type="term" value="F:ubiquitin protein ligase activity"/>
    <property type="evidence" value="ECO:0007669"/>
    <property type="project" value="UniProtKB-EC"/>
</dbReference>
<keyword evidence="7" id="KW-0863">Zinc-finger</keyword>
<reference evidence="13 14" key="1">
    <citation type="submission" date="2009-10" db="EMBL/GenBank/DDBJ databases">
        <title>Complete sequence of Halothiobacillus neapolitanus c2.</title>
        <authorList>
            <consortium name="US DOE Joint Genome Institute"/>
            <person name="Lucas S."/>
            <person name="Copeland A."/>
            <person name="Lapidus A."/>
            <person name="Glavina del Rio T."/>
            <person name="Tice H."/>
            <person name="Bruce D."/>
            <person name="Goodwin L."/>
            <person name="Pitluck S."/>
            <person name="Davenport K."/>
            <person name="Brettin T."/>
            <person name="Detter J.C."/>
            <person name="Han C."/>
            <person name="Tapia R."/>
            <person name="Larimer F."/>
            <person name="Land M."/>
            <person name="Hauser L."/>
            <person name="Kyrpides N."/>
            <person name="Mikhailova N."/>
            <person name="Kerfeld C."/>
            <person name="Cannon G."/>
            <person name="Heinhort S."/>
        </authorList>
    </citation>
    <scope>NUCLEOTIDE SEQUENCE [LARGE SCALE GENOMIC DNA]</scope>
    <source>
        <strain evidence="14">ATCC 23641 / c2</strain>
    </source>
</reference>
<dbReference type="OrthoDB" id="7013907at2"/>
<dbReference type="GO" id="GO:0008270">
    <property type="term" value="F:zinc ion binding"/>
    <property type="evidence" value="ECO:0007669"/>
    <property type="project" value="UniProtKB-KW"/>
</dbReference>
<dbReference type="Proteomes" id="UP000009102">
    <property type="component" value="Chromosome"/>
</dbReference>
<organism evidence="13 14">
    <name type="scientific">Halothiobacillus neapolitanus (strain ATCC 23641 / DSM 15147 / CIP 104769 / NCIMB 8539 / c2)</name>
    <name type="common">Thiobacillus neapolitanus</name>
    <dbReference type="NCBI Taxonomy" id="555778"/>
    <lineage>
        <taxon>Bacteria</taxon>
        <taxon>Pseudomonadati</taxon>
        <taxon>Pseudomonadota</taxon>
        <taxon>Gammaproteobacteria</taxon>
        <taxon>Chromatiales</taxon>
        <taxon>Halothiobacillaceae</taxon>
        <taxon>Halothiobacillus</taxon>
    </lineage>
</organism>
<dbReference type="GO" id="GO:0016567">
    <property type="term" value="P:protein ubiquitination"/>
    <property type="evidence" value="ECO:0007669"/>
    <property type="project" value="InterPro"/>
</dbReference>
<dbReference type="InterPro" id="IPR018247">
    <property type="entry name" value="EF_Hand_1_Ca_BS"/>
</dbReference>
<dbReference type="GO" id="GO:0016020">
    <property type="term" value="C:membrane"/>
    <property type="evidence" value="ECO:0007669"/>
    <property type="project" value="UniProtKB-SubCell"/>
</dbReference>
<name>D0KVU5_HALNC</name>
<dbReference type="EC" id="2.3.2.27" evidence="3"/>
<dbReference type="EMBL" id="CP001801">
    <property type="protein sequence ID" value="ACX94872.1"/>
    <property type="molecule type" value="Genomic_DNA"/>
</dbReference>
<keyword evidence="9" id="KW-0862">Zinc</keyword>
<dbReference type="Pfam" id="PF12483">
    <property type="entry name" value="GIDE"/>
    <property type="match status" value="1"/>
</dbReference>
<evidence type="ECO:0000256" key="8">
    <source>
        <dbReference type="ARBA" id="ARBA00022786"/>
    </source>
</evidence>
<dbReference type="HOGENOM" id="CLU_080155_0_0_6"/>
<evidence type="ECO:0000313" key="14">
    <source>
        <dbReference type="Proteomes" id="UP000009102"/>
    </source>
</evidence>
<evidence type="ECO:0000256" key="4">
    <source>
        <dbReference type="ARBA" id="ARBA00022679"/>
    </source>
</evidence>
<feature type="domain" description="E3 Ubiquitin ligase MUL1-like" evidence="12">
    <location>
        <begin position="90"/>
        <end position="217"/>
    </location>
</feature>
<accession>D0KVU5</accession>
<keyword evidence="5" id="KW-0812">Transmembrane</keyword>
<dbReference type="KEGG" id="hna:Hneap_0006"/>
<keyword evidence="10" id="KW-1133">Transmembrane helix</keyword>
<dbReference type="InterPro" id="IPR022170">
    <property type="entry name" value="MUL1-like"/>
</dbReference>
<evidence type="ECO:0000313" key="13">
    <source>
        <dbReference type="EMBL" id="ACX94872.1"/>
    </source>
</evidence>
<evidence type="ECO:0000256" key="5">
    <source>
        <dbReference type="ARBA" id="ARBA00022692"/>
    </source>
</evidence>
<dbReference type="RefSeq" id="WP_012822909.1">
    <property type="nucleotide sequence ID" value="NC_013422.1"/>
</dbReference>
<dbReference type="AlphaFoldDB" id="D0KVU5"/>
<evidence type="ECO:0000256" key="2">
    <source>
        <dbReference type="ARBA" id="ARBA00004141"/>
    </source>
</evidence>
<comment type="subcellular location">
    <subcellularLocation>
        <location evidence="2">Membrane</location>
        <topology evidence="2">Multi-pass membrane protein</topology>
    </subcellularLocation>
</comment>
<proteinExistence type="predicted"/>